<evidence type="ECO:0000313" key="1">
    <source>
        <dbReference type="EMBL" id="ADL56506.1"/>
    </source>
</evidence>
<name>D9SK94_GALCS</name>
<dbReference type="EMBL" id="CP002159">
    <property type="protein sequence ID" value="ADL56506.1"/>
    <property type="molecule type" value="Genomic_DNA"/>
</dbReference>
<dbReference type="Proteomes" id="UP000001235">
    <property type="component" value="Chromosome"/>
</dbReference>
<dbReference type="KEGG" id="gca:Galf_2507"/>
<dbReference type="HOGENOM" id="CLU_1784053_0_0_4"/>
<accession>D9SK94</accession>
<dbReference type="STRING" id="395494.Galf_2507"/>
<evidence type="ECO:0000313" key="2">
    <source>
        <dbReference type="Proteomes" id="UP000001235"/>
    </source>
</evidence>
<sequence>MNDPKIEPKSVPLQWHNFLYCSVLLPWETELKFRKKFPRFDCRNPLFDISLIRFNHTGEVKQAWEGQRSNRQKYGSLTFHSNNGAALKDLLKLLRNCSAHGHYAKHSKNGWIFFKHEYQGKLTLFGQVRFSNLKKLIEHIVKHHD</sequence>
<dbReference type="AlphaFoldDB" id="D9SK94"/>
<proteinExistence type="predicted"/>
<reference evidence="1 2" key="1">
    <citation type="submission" date="2010-08" db="EMBL/GenBank/DDBJ databases">
        <title>Complete sequence of Gallionella capsiferriformans ES-2.</title>
        <authorList>
            <consortium name="US DOE Joint Genome Institute"/>
            <person name="Lucas S."/>
            <person name="Copeland A."/>
            <person name="Lapidus A."/>
            <person name="Cheng J.-F."/>
            <person name="Bruce D."/>
            <person name="Goodwin L."/>
            <person name="Pitluck S."/>
            <person name="Chertkov O."/>
            <person name="Davenport K.W."/>
            <person name="Detter J.C."/>
            <person name="Han C."/>
            <person name="Tapia R."/>
            <person name="Land M."/>
            <person name="Hauser L."/>
            <person name="Chang Y.-J."/>
            <person name="Jeffries C."/>
            <person name="Kyrpides N."/>
            <person name="Ivanova N."/>
            <person name="Mikhailova N."/>
            <person name="Shelobolina E.S."/>
            <person name="Picardal F."/>
            <person name="Roden E."/>
            <person name="Emerson D."/>
            <person name="Woyke T."/>
        </authorList>
    </citation>
    <scope>NUCLEOTIDE SEQUENCE [LARGE SCALE GENOMIC DNA]</scope>
    <source>
        <strain evidence="1 2">ES-2</strain>
    </source>
</reference>
<keyword evidence="2" id="KW-1185">Reference proteome</keyword>
<evidence type="ECO:0008006" key="3">
    <source>
        <dbReference type="Google" id="ProtNLM"/>
    </source>
</evidence>
<gene>
    <name evidence="1" type="ordered locus">Galf_2507</name>
</gene>
<dbReference type="RefSeq" id="WP_013294426.1">
    <property type="nucleotide sequence ID" value="NC_014394.1"/>
</dbReference>
<organism evidence="1 2">
    <name type="scientific">Gallionella capsiferriformans (strain ES-2)</name>
    <name type="common">Gallionella ferruginea capsiferriformans (strain ES-2)</name>
    <dbReference type="NCBI Taxonomy" id="395494"/>
    <lineage>
        <taxon>Bacteria</taxon>
        <taxon>Pseudomonadati</taxon>
        <taxon>Pseudomonadota</taxon>
        <taxon>Betaproteobacteria</taxon>
        <taxon>Nitrosomonadales</taxon>
        <taxon>Gallionellaceae</taxon>
        <taxon>Gallionella</taxon>
    </lineage>
</organism>
<protein>
    <recommendedName>
        <fullName evidence="3">pEK499-p136 HEPN domain-containing protein</fullName>
    </recommendedName>
</protein>